<feature type="domain" description="BTB" evidence="1">
    <location>
        <begin position="18"/>
        <end position="89"/>
    </location>
</feature>
<name>A0A7S1ANP5_NOCSC</name>
<reference evidence="2" key="1">
    <citation type="submission" date="2021-01" db="EMBL/GenBank/DDBJ databases">
        <authorList>
            <person name="Corre E."/>
            <person name="Pelletier E."/>
            <person name="Niang G."/>
            <person name="Scheremetjew M."/>
            <person name="Finn R."/>
            <person name="Kale V."/>
            <person name="Holt S."/>
            <person name="Cochrane G."/>
            <person name="Meng A."/>
            <person name="Brown T."/>
            <person name="Cohen L."/>
        </authorList>
    </citation>
    <scope>NUCLEOTIDE SEQUENCE</scope>
</reference>
<dbReference type="InterPro" id="IPR000210">
    <property type="entry name" value="BTB/POZ_dom"/>
</dbReference>
<dbReference type="PROSITE" id="PS50097">
    <property type="entry name" value="BTB"/>
    <property type="match status" value="1"/>
</dbReference>
<protein>
    <recommendedName>
        <fullName evidence="1">BTB domain-containing protein</fullName>
    </recommendedName>
</protein>
<gene>
    <name evidence="2" type="ORF">NSCI0253_LOCUS34587</name>
</gene>
<accession>A0A7S1ANP5</accession>
<dbReference type="EMBL" id="HBFQ01048425">
    <property type="protein sequence ID" value="CAD8860233.1"/>
    <property type="molecule type" value="Transcribed_RNA"/>
</dbReference>
<organism evidence="2">
    <name type="scientific">Noctiluca scintillans</name>
    <name type="common">Sea sparkle</name>
    <name type="synonym">Red tide dinoflagellate</name>
    <dbReference type="NCBI Taxonomy" id="2966"/>
    <lineage>
        <taxon>Eukaryota</taxon>
        <taxon>Sar</taxon>
        <taxon>Alveolata</taxon>
        <taxon>Dinophyceae</taxon>
        <taxon>Noctilucales</taxon>
        <taxon>Noctilucaceae</taxon>
        <taxon>Noctiluca</taxon>
    </lineage>
</organism>
<dbReference type="PANTHER" id="PTHR24413">
    <property type="entry name" value="SPECKLE-TYPE POZ PROTEIN"/>
    <property type="match status" value="1"/>
</dbReference>
<dbReference type="CDD" id="cd18186">
    <property type="entry name" value="BTB_POZ_ZBTB_KLHL-like"/>
    <property type="match status" value="1"/>
</dbReference>
<dbReference type="SUPFAM" id="SSF54695">
    <property type="entry name" value="POZ domain"/>
    <property type="match status" value="1"/>
</dbReference>
<evidence type="ECO:0000313" key="2">
    <source>
        <dbReference type="EMBL" id="CAD8860233.1"/>
    </source>
</evidence>
<evidence type="ECO:0000259" key="1">
    <source>
        <dbReference type="PROSITE" id="PS50097"/>
    </source>
</evidence>
<sequence>MAELGRLLFQKRLQREDTDVVFELGTEGHTERLEAHKVVVSARSVVLAAELQGGFREAGELRVRIPDVEPAIFEAFIAFIYLDEVRLLSGRDALETVLQLAALADRYDVQDTRRALADMLRQLISWGKNVGLCLSQLLALPPSSQRRKDLVDVCLEKMRSMHYVPHFDSEMRALAKTSTETLRAKSFILETLMSKSAKAKYSTKRDGSLYPGSSAALVDSDLAERMAQEMRSITASWEELLRDACVKKARMS</sequence>
<dbReference type="InterPro" id="IPR011333">
    <property type="entry name" value="SKP1/BTB/POZ_sf"/>
</dbReference>
<dbReference type="Pfam" id="PF00651">
    <property type="entry name" value="BTB"/>
    <property type="match status" value="1"/>
</dbReference>
<dbReference type="Gene3D" id="3.30.710.10">
    <property type="entry name" value="Potassium Channel Kv1.1, Chain A"/>
    <property type="match status" value="1"/>
</dbReference>
<dbReference type="SMART" id="SM00225">
    <property type="entry name" value="BTB"/>
    <property type="match status" value="1"/>
</dbReference>
<dbReference type="AlphaFoldDB" id="A0A7S1ANP5"/>
<proteinExistence type="predicted"/>